<dbReference type="RefSeq" id="WP_074642341.1">
    <property type="nucleotide sequence ID" value="NZ_FOFU01000003.1"/>
</dbReference>
<sequence length="463" mass="52715">MLRIVKTKLGTVEGIPAADPRITAFKSIPFAKPPVGDLRFAPPQPAEPWEGVRECYKFPAIPVQPSPNRNPPPEDVYSREWSVDPDIPVSEDCLYLNIWTPAKNGNEKLPVYFWIFGGGWQVGHTAEMEFDGERIARRGIVVVTVNYRVNLFGFTCHPELTAEYPDKPANMGLQDQQAGLKWVYENIEAFGGDKENITIGGQSAGAGSVMFHIENEESRKYFKRAVVDSGLIYTPNMPDMFPKRSVKEAEQLGVEFFKFCGCNSLAEARNLTTDQLRQKWSEWGGYEKSIACWTPVFDEQFNKGSLIDVVKEGKCTPCPIFTGYTTDEFIFGGMHAVEMGVRKLMKEEENRGLNIQNYCYKFDVPIPGWDHPGKFHSVDLWFWFETLAKCWRPFKGVHYDVARQMCDYLCNFIKNGNPNGKDLCGEPLPEWTPFKTEKANFMEFTTYSALNEIPPSAEMKKYL</sequence>
<dbReference type="OrthoDB" id="9775851at2"/>
<feature type="domain" description="Carboxylesterase type B" evidence="4">
    <location>
        <begin position="339"/>
        <end position="448"/>
    </location>
</feature>
<dbReference type="EMBL" id="FOFU01000003">
    <property type="protein sequence ID" value="SEQ26168.1"/>
    <property type="molecule type" value="Genomic_DNA"/>
</dbReference>
<comment type="similarity">
    <text evidence="1 3">Belongs to the type-B carboxylesterase/lipase family.</text>
</comment>
<dbReference type="InterPro" id="IPR050309">
    <property type="entry name" value="Type-B_Carboxylest/Lipase"/>
</dbReference>
<dbReference type="GO" id="GO:0016787">
    <property type="term" value="F:hydrolase activity"/>
    <property type="evidence" value="ECO:0007669"/>
    <property type="project" value="UniProtKB-KW"/>
</dbReference>
<protein>
    <recommendedName>
        <fullName evidence="3">Carboxylic ester hydrolase</fullName>
        <ecNumber evidence="3">3.1.1.-</ecNumber>
    </recommendedName>
</protein>
<dbReference type="PROSITE" id="PS00941">
    <property type="entry name" value="CARBOXYLESTERASE_B_2"/>
    <property type="match status" value="1"/>
</dbReference>
<dbReference type="InterPro" id="IPR019819">
    <property type="entry name" value="Carboxylesterase_B_CS"/>
</dbReference>
<keyword evidence="6" id="KW-1185">Reference proteome</keyword>
<dbReference type="Proteomes" id="UP000182360">
    <property type="component" value="Unassembled WGS sequence"/>
</dbReference>
<gene>
    <name evidence="5" type="ORF">SAMN04487977_103195</name>
</gene>
<name>A0A1H9EMC9_9SPIR</name>
<dbReference type="Gene3D" id="3.40.50.1820">
    <property type="entry name" value="alpha/beta hydrolase"/>
    <property type="match status" value="2"/>
</dbReference>
<dbReference type="SUPFAM" id="SSF53474">
    <property type="entry name" value="alpha/beta-Hydrolases"/>
    <property type="match status" value="1"/>
</dbReference>
<evidence type="ECO:0000313" key="5">
    <source>
        <dbReference type="EMBL" id="SEQ26168.1"/>
    </source>
</evidence>
<dbReference type="PROSITE" id="PS00122">
    <property type="entry name" value="CARBOXYLESTERASE_B_1"/>
    <property type="match status" value="1"/>
</dbReference>
<proteinExistence type="inferred from homology"/>
<dbReference type="STRING" id="163.SAMN04487775_105140"/>
<dbReference type="InterPro" id="IPR019826">
    <property type="entry name" value="Carboxylesterase_B_AS"/>
</dbReference>
<accession>A0A1H9EMC9</accession>
<dbReference type="InterPro" id="IPR029058">
    <property type="entry name" value="AB_hydrolase_fold"/>
</dbReference>
<dbReference type="AlphaFoldDB" id="A0A1H9EMC9"/>
<evidence type="ECO:0000259" key="4">
    <source>
        <dbReference type="Pfam" id="PF00135"/>
    </source>
</evidence>
<evidence type="ECO:0000256" key="1">
    <source>
        <dbReference type="ARBA" id="ARBA00005964"/>
    </source>
</evidence>
<evidence type="ECO:0000256" key="2">
    <source>
        <dbReference type="ARBA" id="ARBA00022801"/>
    </source>
</evidence>
<dbReference type="Pfam" id="PF00135">
    <property type="entry name" value="COesterase"/>
    <property type="match status" value="2"/>
</dbReference>
<evidence type="ECO:0000313" key="6">
    <source>
        <dbReference type="Proteomes" id="UP000182360"/>
    </source>
</evidence>
<evidence type="ECO:0000256" key="3">
    <source>
        <dbReference type="RuleBase" id="RU361235"/>
    </source>
</evidence>
<dbReference type="InterPro" id="IPR002018">
    <property type="entry name" value="CarbesteraseB"/>
</dbReference>
<dbReference type="PANTHER" id="PTHR11559">
    <property type="entry name" value="CARBOXYLESTERASE"/>
    <property type="match status" value="1"/>
</dbReference>
<feature type="domain" description="Carboxylesterase type B" evidence="4">
    <location>
        <begin position="4"/>
        <end position="331"/>
    </location>
</feature>
<organism evidence="5 6">
    <name type="scientific">Treponema bryantii</name>
    <dbReference type="NCBI Taxonomy" id="163"/>
    <lineage>
        <taxon>Bacteria</taxon>
        <taxon>Pseudomonadati</taxon>
        <taxon>Spirochaetota</taxon>
        <taxon>Spirochaetia</taxon>
        <taxon>Spirochaetales</taxon>
        <taxon>Treponemataceae</taxon>
        <taxon>Treponema</taxon>
    </lineage>
</organism>
<dbReference type="EC" id="3.1.1.-" evidence="3"/>
<keyword evidence="2 3" id="KW-0378">Hydrolase</keyword>
<reference evidence="5 6" key="1">
    <citation type="submission" date="2016-10" db="EMBL/GenBank/DDBJ databases">
        <authorList>
            <person name="de Groot N.N."/>
        </authorList>
    </citation>
    <scope>NUCLEOTIDE SEQUENCE [LARGE SCALE GENOMIC DNA]</scope>
    <source>
        <strain evidence="5 6">B25</strain>
    </source>
</reference>